<evidence type="ECO:0000256" key="6">
    <source>
        <dbReference type="SAM" id="MobiDB-lite"/>
    </source>
</evidence>
<feature type="transmembrane region" description="Helical" evidence="7">
    <location>
        <begin position="344"/>
        <end position="366"/>
    </location>
</feature>
<dbReference type="Proteomes" id="UP001318040">
    <property type="component" value="Chromosome 32"/>
</dbReference>
<evidence type="ECO:0000259" key="9">
    <source>
        <dbReference type="PROSITE" id="PS50835"/>
    </source>
</evidence>
<keyword evidence="8" id="KW-0732">Signal</keyword>
<feature type="signal peptide" evidence="8">
    <location>
        <begin position="1"/>
        <end position="20"/>
    </location>
</feature>
<gene>
    <name evidence="11" type="primary">LOC116948062</name>
</gene>
<organism evidence="10 11">
    <name type="scientific">Petromyzon marinus</name>
    <name type="common">Sea lamprey</name>
    <dbReference type="NCBI Taxonomy" id="7757"/>
    <lineage>
        <taxon>Eukaryota</taxon>
        <taxon>Metazoa</taxon>
        <taxon>Chordata</taxon>
        <taxon>Craniata</taxon>
        <taxon>Vertebrata</taxon>
        <taxon>Cyclostomata</taxon>
        <taxon>Hyperoartia</taxon>
        <taxon>Petromyzontiformes</taxon>
        <taxon>Petromyzontidae</taxon>
        <taxon>Petromyzon</taxon>
    </lineage>
</organism>
<dbReference type="InterPro" id="IPR013162">
    <property type="entry name" value="CD80_C2-set"/>
</dbReference>
<dbReference type="InterPro" id="IPR013106">
    <property type="entry name" value="Ig_V-set"/>
</dbReference>
<dbReference type="PROSITE" id="PS50835">
    <property type="entry name" value="IG_LIKE"/>
    <property type="match status" value="3"/>
</dbReference>
<evidence type="ECO:0000256" key="5">
    <source>
        <dbReference type="ARBA" id="ARBA00023157"/>
    </source>
</evidence>
<name>A0AAJ7TNV0_PETMA</name>
<dbReference type="InterPro" id="IPR003599">
    <property type="entry name" value="Ig_sub"/>
</dbReference>
<evidence type="ECO:0000256" key="4">
    <source>
        <dbReference type="ARBA" id="ARBA00023136"/>
    </source>
</evidence>
<dbReference type="Pfam" id="PF07686">
    <property type="entry name" value="V-set"/>
    <property type="match status" value="1"/>
</dbReference>
<dbReference type="Pfam" id="PF08205">
    <property type="entry name" value="C2-set_2"/>
    <property type="match status" value="1"/>
</dbReference>
<evidence type="ECO:0000256" key="7">
    <source>
        <dbReference type="SAM" id="Phobius"/>
    </source>
</evidence>
<protein>
    <submittedName>
        <fullName evidence="11">Cell surface glycoprotein MUC18-like</fullName>
    </submittedName>
</protein>
<feature type="domain" description="Ig-like" evidence="9">
    <location>
        <begin position="136"/>
        <end position="237"/>
    </location>
</feature>
<dbReference type="SMART" id="SM00408">
    <property type="entry name" value="IGc2"/>
    <property type="match status" value="1"/>
</dbReference>
<feature type="domain" description="Ig-like" evidence="9">
    <location>
        <begin position="243"/>
        <end position="315"/>
    </location>
</feature>
<dbReference type="InterPro" id="IPR036179">
    <property type="entry name" value="Ig-like_dom_sf"/>
</dbReference>
<dbReference type="InterPro" id="IPR007110">
    <property type="entry name" value="Ig-like_dom"/>
</dbReference>
<feature type="domain" description="Ig-like" evidence="9">
    <location>
        <begin position="22"/>
        <end position="131"/>
    </location>
</feature>
<feature type="region of interest" description="Disordered" evidence="6">
    <location>
        <begin position="376"/>
        <end position="407"/>
    </location>
</feature>
<dbReference type="PANTHER" id="PTHR45889:SF8">
    <property type="entry name" value="IG-LIKE DOMAIN-CONTAINING PROTEIN"/>
    <property type="match status" value="1"/>
</dbReference>
<dbReference type="PANTHER" id="PTHR45889">
    <property type="entry name" value="IG-LIKE DOMAIN-CONTAINING PROTEIN"/>
    <property type="match status" value="1"/>
</dbReference>
<dbReference type="SMART" id="SM00409">
    <property type="entry name" value="IG"/>
    <property type="match status" value="2"/>
</dbReference>
<accession>A0AAJ7TNV0</accession>
<keyword evidence="5" id="KW-1015">Disulfide bond</keyword>
<keyword evidence="10" id="KW-1185">Reference proteome</keyword>
<evidence type="ECO:0000313" key="10">
    <source>
        <dbReference type="Proteomes" id="UP001318040"/>
    </source>
</evidence>
<reference evidence="11" key="1">
    <citation type="submission" date="2025-08" db="UniProtKB">
        <authorList>
            <consortium name="RefSeq"/>
        </authorList>
    </citation>
    <scope>IDENTIFICATION</scope>
    <source>
        <tissue evidence="11">Sperm</tissue>
    </source>
</reference>
<evidence type="ECO:0000256" key="1">
    <source>
        <dbReference type="ARBA" id="ARBA00004167"/>
    </source>
</evidence>
<dbReference type="KEGG" id="pmrn:116948062"/>
<dbReference type="SUPFAM" id="SSF48726">
    <property type="entry name" value="Immunoglobulin"/>
    <property type="match status" value="3"/>
</dbReference>
<comment type="subcellular location">
    <subcellularLocation>
        <location evidence="1">Membrane</location>
        <topology evidence="1">Single-pass membrane protein</topology>
    </subcellularLocation>
</comment>
<dbReference type="AlphaFoldDB" id="A0AAJ7TNV0"/>
<sequence length="407" mass="45001">MGLKIACCFLFALATQRVAGSIVVTTTPATVDIEVGESLEVKCSWERGISRVDSNDPHLSWLIPIANTRKRILYKQGRIEQVDESKFGDRISIQDEFTLVINNTIPSDSGYFICTVSAGVEGAGEAKTRVNVCSPPQVQIIGKHEPVQANKDTVEIGICVTEKVFPLPNITWYKNTTPFDPELHQRSVVEYDEMGFITVRSSLNYKPQKADRDATYHCRISYKMPGLIQTMDSQRINIIVHYPAERVELVIWEPKGATHVTEGDDVVLRCVADANPPSTFAFYNNGTQILDGVIGDKMALDDIGRSQMAEYSCVALTNFVAAVPGGQLEAKLFLDVREDKTTTIIIAVTVSMAVLIATATVLGLFFTKKLCFASKGDQRKTEDDKEEDIPMKNSTAPHESEPPIYEA</sequence>
<dbReference type="InterPro" id="IPR013783">
    <property type="entry name" value="Ig-like_fold"/>
</dbReference>
<proteinExistence type="predicted"/>
<dbReference type="RefSeq" id="XP_032820261.1">
    <property type="nucleotide sequence ID" value="XM_032964370.1"/>
</dbReference>
<keyword evidence="3 7" id="KW-1133">Transmembrane helix</keyword>
<evidence type="ECO:0000256" key="3">
    <source>
        <dbReference type="ARBA" id="ARBA00022989"/>
    </source>
</evidence>
<dbReference type="GO" id="GO:0016020">
    <property type="term" value="C:membrane"/>
    <property type="evidence" value="ECO:0007669"/>
    <property type="project" value="UniProtKB-SubCell"/>
</dbReference>
<dbReference type="InterPro" id="IPR003598">
    <property type="entry name" value="Ig_sub2"/>
</dbReference>
<evidence type="ECO:0000256" key="8">
    <source>
        <dbReference type="SAM" id="SignalP"/>
    </source>
</evidence>
<dbReference type="Gene3D" id="2.60.40.10">
    <property type="entry name" value="Immunoglobulins"/>
    <property type="match status" value="3"/>
</dbReference>
<keyword evidence="4 7" id="KW-0472">Membrane</keyword>
<evidence type="ECO:0000256" key="2">
    <source>
        <dbReference type="ARBA" id="ARBA00022692"/>
    </source>
</evidence>
<evidence type="ECO:0000313" key="11">
    <source>
        <dbReference type="RefSeq" id="XP_032820261.1"/>
    </source>
</evidence>
<feature type="chain" id="PRO_5042613416" evidence="8">
    <location>
        <begin position="21"/>
        <end position="407"/>
    </location>
</feature>
<keyword evidence="2 7" id="KW-0812">Transmembrane</keyword>